<gene>
    <name evidence="5" type="ORF">MNB_SV-9-1690</name>
</gene>
<evidence type="ECO:0000256" key="1">
    <source>
        <dbReference type="ARBA" id="ARBA00022448"/>
    </source>
</evidence>
<dbReference type="PANTHER" id="PTHR36504">
    <property type="entry name" value="LIPOPOLYSACCHARIDE EXPORT SYSTEM PROTEIN LPTA"/>
    <property type="match status" value="1"/>
</dbReference>
<sequence>MKKIIIQLFILIILPLSIFGEKVQITSESFYARDADNQVHFINDVMVKQGQSWIHSDKVVVYFNDNNETIQYDAIGSATYEVIKGTNHYKGHSDKVTYYPETSIYMFTGKAVIHDLKNNRDVHGNIVVINSVTGDSDVKSTGREPVKFTFDVGGN</sequence>
<organism evidence="5">
    <name type="scientific">hydrothermal vent metagenome</name>
    <dbReference type="NCBI Taxonomy" id="652676"/>
    <lineage>
        <taxon>unclassified sequences</taxon>
        <taxon>metagenomes</taxon>
        <taxon>ecological metagenomes</taxon>
    </lineage>
</organism>
<dbReference type="AlphaFoldDB" id="A0A1W1CG34"/>
<keyword evidence="3" id="KW-0574">Periplasm</keyword>
<accession>A0A1W1CG34</accession>
<dbReference type="GO" id="GO:0030288">
    <property type="term" value="C:outer membrane-bounded periplasmic space"/>
    <property type="evidence" value="ECO:0007669"/>
    <property type="project" value="TreeGrafter"/>
</dbReference>
<dbReference type="InterPro" id="IPR005653">
    <property type="entry name" value="OstA-like_N"/>
</dbReference>
<evidence type="ECO:0000313" key="5">
    <source>
        <dbReference type="EMBL" id="SFV64830.1"/>
    </source>
</evidence>
<dbReference type="Pfam" id="PF03968">
    <property type="entry name" value="LptD_N"/>
    <property type="match status" value="1"/>
</dbReference>
<dbReference type="GO" id="GO:0009279">
    <property type="term" value="C:cell outer membrane"/>
    <property type="evidence" value="ECO:0007669"/>
    <property type="project" value="TreeGrafter"/>
</dbReference>
<proteinExistence type="predicted"/>
<evidence type="ECO:0000256" key="2">
    <source>
        <dbReference type="ARBA" id="ARBA00022729"/>
    </source>
</evidence>
<dbReference type="Gene3D" id="2.60.450.10">
    <property type="entry name" value="Lipopolysaccharide (LPS) transport protein A like domain"/>
    <property type="match status" value="1"/>
</dbReference>
<protein>
    <submittedName>
        <fullName evidence="5">OstA family organic solvent tolerance protein</fullName>
    </submittedName>
</protein>
<dbReference type="InterPro" id="IPR052037">
    <property type="entry name" value="LPS_export_LptA"/>
</dbReference>
<dbReference type="PANTHER" id="PTHR36504:SF1">
    <property type="entry name" value="LIPOPOLYSACCHARIDE EXPORT SYSTEM PROTEIN LPTA"/>
    <property type="match status" value="1"/>
</dbReference>
<reference evidence="5" key="1">
    <citation type="submission" date="2016-10" db="EMBL/GenBank/DDBJ databases">
        <authorList>
            <person name="de Groot N.N."/>
        </authorList>
    </citation>
    <scope>NUCLEOTIDE SEQUENCE</scope>
</reference>
<keyword evidence="1" id="KW-0813">Transport</keyword>
<dbReference type="GO" id="GO:0015920">
    <property type="term" value="P:lipopolysaccharide transport"/>
    <property type="evidence" value="ECO:0007669"/>
    <property type="project" value="InterPro"/>
</dbReference>
<dbReference type="NCBIfam" id="TIGR03002">
    <property type="entry name" value="outer_YhbN_LptA"/>
    <property type="match status" value="1"/>
</dbReference>
<feature type="domain" description="Organic solvent tolerance-like N-terminal" evidence="4">
    <location>
        <begin position="24"/>
        <end position="133"/>
    </location>
</feature>
<dbReference type="GO" id="GO:0001530">
    <property type="term" value="F:lipopolysaccharide binding"/>
    <property type="evidence" value="ECO:0007669"/>
    <property type="project" value="InterPro"/>
</dbReference>
<evidence type="ECO:0000256" key="3">
    <source>
        <dbReference type="ARBA" id="ARBA00022764"/>
    </source>
</evidence>
<dbReference type="EMBL" id="FPHG01000068">
    <property type="protein sequence ID" value="SFV64830.1"/>
    <property type="molecule type" value="Genomic_DNA"/>
</dbReference>
<dbReference type="GO" id="GO:0017089">
    <property type="term" value="F:glycolipid transfer activity"/>
    <property type="evidence" value="ECO:0007669"/>
    <property type="project" value="TreeGrafter"/>
</dbReference>
<evidence type="ECO:0000259" key="4">
    <source>
        <dbReference type="Pfam" id="PF03968"/>
    </source>
</evidence>
<keyword evidence="2" id="KW-0732">Signal</keyword>
<name>A0A1W1CG34_9ZZZZ</name>
<dbReference type="InterPro" id="IPR014340">
    <property type="entry name" value="LptA"/>
</dbReference>